<dbReference type="PANTHER" id="PTHR24559">
    <property type="entry name" value="TRANSPOSON TY3-I GAG-POL POLYPROTEIN"/>
    <property type="match status" value="1"/>
</dbReference>
<dbReference type="InterPro" id="IPR053134">
    <property type="entry name" value="RNA-dir_DNA_polymerase"/>
</dbReference>
<proteinExistence type="predicted"/>
<dbReference type="SUPFAM" id="SSF56672">
    <property type="entry name" value="DNA/RNA polymerases"/>
    <property type="match status" value="1"/>
</dbReference>
<organism evidence="3 4">
    <name type="scientific">Microbotryum intermedium</name>
    <dbReference type="NCBI Taxonomy" id="269621"/>
    <lineage>
        <taxon>Eukaryota</taxon>
        <taxon>Fungi</taxon>
        <taxon>Dikarya</taxon>
        <taxon>Basidiomycota</taxon>
        <taxon>Pucciniomycotina</taxon>
        <taxon>Microbotryomycetes</taxon>
        <taxon>Microbotryales</taxon>
        <taxon>Microbotryaceae</taxon>
        <taxon>Microbotryum</taxon>
    </lineage>
</organism>
<reference evidence="4" key="1">
    <citation type="submission" date="2016-09" db="EMBL/GenBank/DDBJ databases">
        <authorList>
            <person name="Jeantristanb JTB J.-T."/>
            <person name="Ricardo R."/>
        </authorList>
    </citation>
    <scope>NUCLEOTIDE SEQUENCE [LARGE SCALE GENOMIC DNA]</scope>
</reference>
<protein>
    <submittedName>
        <fullName evidence="3">BQ2448_7147 protein</fullName>
    </submittedName>
</protein>
<evidence type="ECO:0000256" key="1">
    <source>
        <dbReference type="SAM" id="MobiDB-lite"/>
    </source>
</evidence>
<feature type="compositionally biased region" description="Polar residues" evidence="1">
    <location>
        <begin position="65"/>
        <end position="74"/>
    </location>
</feature>
<evidence type="ECO:0000259" key="2">
    <source>
        <dbReference type="Pfam" id="PF00078"/>
    </source>
</evidence>
<dbReference type="AlphaFoldDB" id="A0A238FHD5"/>
<dbReference type="InterPro" id="IPR043128">
    <property type="entry name" value="Rev_trsase/Diguanyl_cyclase"/>
</dbReference>
<keyword evidence="4" id="KW-1185">Reference proteome</keyword>
<dbReference type="InterPro" id="IPR000477">
    <property type="entry name" value="RT_dom"/>
</dbReference>
<dbReference type="InterPro" id="IPR043502">
    <property type="entry name" value="DNA/RNA_pol_sf"/>
</dbReference>
<dbReference type="Proteomes" id="UP000198372">
    <property type="component" value="Unassembled WGS sequence"/>
</dbReference>
<dbReference type="OrthoDB" id="3254954at2759"/>
<dbReference type="EMBL" id="FMSP01000017">
    <property type="protein sequence ID" value="SCV73222.1"/>
    <property type="molecule type" value="Genomic_DNA"/>
</dbReference>
<evidence type="ECO:0000313" key="3">
    <source>
        <dbReference type="EMBL" id="SCV73222.1"/>
    </source>
</evidence>
<dbReference type="CDD" id="cd01647">
    <property type="entry name" value="RT_LTR"/>
    <property type="match status" value="1"/>
</dbReference>
<dbReference type="Gene3D" id="3.10.10.10">
    <property type="entry name" value="HIV Type 1 Reverse Transcriptase, subunit A, domain 1"/>
    <property type="match status" value="1"/>
</dbReference>
<sequence>MACFNWGQGGHFSQHCTSEHQSPTAIQLSAIAVADLDNEEGSSVSGGAKDPEVRFPLPLEPDQTRPLSSESTSVTHHFCPPADLVGQMKDVASSLFEAEVSSSSSQPTVLANDADQHCLDDYPADSAPDAVEDVFSYADVELHLRCYWGPEVVLSCKAERTALVSSFQVLVPSGVSLLASDSPLVNINKPDRPIEPAIVRTRNIIAWTLPSGKVLCCLIDSGSEVDLVDQDVHLHLSTHNKSDRCAVFATTPFLSGALDLGSQAFFICQVTAYNAILGLPFLKDTNMLVGWGAFTVAHPGPSQPVAKGTHEWDQAVTVAPIFFGSTIGYNHPGLLPNDEIIGLELHNPLLDVVDNPARKDLSESEAQTLLAALLEKYSDVFVDSLPMDRLPPYRPVNHKIPLINLNKKVKPKVYPLVDKHCTQWAEHSAKYTCGCFWVLGPIDSAAPVFAIPKKNSQTARFVIDLRACNSNTTKHFSPIPDMTSVCYKVACLHYQSKFDMAAAFEQVQVIPEHVERTGFATVMGMYTSRVMQFGDTNTPNTLNLLTMAMFQPCLLFTKIFFNDVHVHSDTCCAHLRHIKILLLTLRHYRFYLGSNKSEWFSKLLDSLGTIISNNGIARFLGTINWMQDHLLHLSTTLEPITALLAQSTLWHWNKREQQAFDTIKALMPATL</sequence>
<accession>A0A238FHD5</accession>
<dbReference type="STRING" id="269621.A0A238FHD5"/>
<name>A0A238FHD5_9BASI</name>
<feature type="region of interest" description="Disordered" evidence="1">
    <location>
        <begin position="38"/>
        <end position="74"/>
    </location>
</feature>
<gene>
    <name evidence="3" type="ORF">BQ2448_7147</name>
</gene>
<dbReference type="Pfam" id="PF00078">
    <property type="entry name" value="RVT_1"/>
    <property type="match status" value="1"/>
</dbReference>
<dbReference type="Gene3D" id="3.30.70.270">
    <property type="match status" value="2"/>
</dbReference>
<feature type="domain" description="Reverse transcriptase" evidence="2">
    <location>
        <begin position="451"/>
        <end position="610"/>
    </location>
</feature>
<evidence type="ECO:0000313" key="4">
    <source>
        <dbReference type="Proteomes" id="UP000198372"/>
    </source>
</evidence>
<dbReference type="PANTHER" id="PTHR24559:SF444">
    <property type="entry name" value="REVERSE TRANSCRIPTASE DOMAIN-CONTAINING PROTEIN"/>
    <property type="match status" value="1"/>
</dbReference>